<proteinExistence type="inferred from homology"/>
<dbReference type="InterPro" id="IPR005119">
    <property type="entry name" value="LysR_subst-bd"/>
</dbReference>
<dbReference type="Pfam" id="PF00126">
    <property type="entry name" value="HTH_1"/>
    <property type="match status" value="2"/>
</dbReference>
<dbReference type="AlphaFoldDB" id="A0A2G5K220"/>
<accession>A0A2G5K220</accession>
<feature type="domain" description="HTH lysR-type" evidence="5">
    <location>
        <begin position="103"/>
        <end position="160"/>
    </location>
</feature>
<evidence type="ECO:0000256" key="2">
    <source>
        <dbReference type="ARBA" id="ARBA00023015"/>
    </source>
</evidence>
<dbReference type="Gene3D" id="1.10.10.10">
    <property type="entry name" value="Winged helix-like DNA-binding domain superfamily/Winged helix DNA-binding domain"/>
    <property type="match status" value="2"/>
</dbReference>
<name>A0A2G5K220_9RHOB</name>
<protein>
    <recommendedName>
        <fullName evidence="5">HTH lysR-type domain-containing protein</fullName>
    </recommendedName>
</protein>
<dbReference type="InterPro" id="IPR036388">
    <property type="entry name" value="WH-like_DNA-bd_sf"/>
</dbReference>
<dbReference type="EMBL" id="MDGM01000013">
    <property type="protein sequence ID" value="PIB23455.1"/>
    <property type="molecule type" value="Genomic_DNA"/>
</dbReference>
<reference evidence="6 7" key="1">
    <citation type="submission" date="2016-08" db="EMBL/GenBank/DDBJ databases">
        <title>Draft genome of Amylibacter sp. strain 4G11.</title>
        <authorList>
            <person name="Wong S.-K."/>
            <person name="Hamasaki K."/>
            <person name="Yoshizawa S."/>
        </authorList>
    </citation>
    <scope>NUCLEOTIDE SEQUENCE [LARGE SCALE GENOMIC DNA]</scope>
    <source>
        <strain evidence="6 7">4G11</strain>
    </source>
</reference>
<gene>
    <name evidence="6" type="ORF">BFP76_07850</name>
</gene>
<evidence type="ECO:0000313" key="7">
    <source>
        <dbReference type="Proteomes" id="UP000231516"/>
    </source>
</evidence>
<dbReference type="RefSeq" id="WP_099594193.1">
    <property type="nucleotide sequence ID" value="NZ_MDGM01000013.1"/>
</dbReference>
<dbReference type="Pfam" id="PF03466">
    <property type="entry name" value="LysR_substrate"/>
    <property type="match status" value="1"/>
</dbReference>
<evidence type="ECO:0000256" key="3">
    <source>
        <dbReference type="ARBA" id="ARBA00023125"/>
    </source>
</evidence>
<evidence type="ECO:0000256" key="1">
    <source>
        <dbReference type="ARBA" id="ARBA00009437"/>
    </source>
</evidence>
<keyword evidence="4" id="KW-0804">Transcription</keyword>
<dbReference type="SUPFAM" id="SSF46785">
    <property type="entry name" value="Winged helix' DNA-binding domain"/>
    <property type="match status" value="2"/>
</dbReference>
<keyword evidence="3" id="KW-0238">DNA-binding</keyword>
<dbReference type="OrthoDB" id="9803030at2"/>
<dbReference type="InterPro" id="IPR000847">
    <property type="entry name" value="LysR_HTH_N"/>
</dbReference>
<evidence type="ECO:0000313" key="6">
    <source>
        <dbReference type="EMBL" id="PIB23455.1"/>
    </source>
</evidence>
<dbReference type="GO" id="GO:0000976">
    <property type="term" value="F:transcription cis-regulatory region binding"/>
    <property type="evidence" value="ECO:0007669"/>
    <property type="project" value="TreeGrafter"/>
</dbReference>
<evidence type="ECO:0000259" key="5">
    <source>
        <dbReference type="PROSITE" id="PS50931"/>
    </source>
</evidence>
<dbReference type="PRINTS" id="PR00039">
    <property type="entry name" value="HTHLYSR"/>
</dbReference>
<keyword evidence="2" id="KW-0805">Transcription regulation</keyword>
<dbReference type="GO" id="GO:0003700">
    <property type="term" value="F:DNA-binding transcription factor activity"/>
    <property type="evidence" value="ECO:0007669"/>
    <property type="project" value="InterPro"/>
</dbReference>
<evidence type="ECO:0000256" key="4">
    <source>
        <dbReference type="ARBA" id="ARBA00023163"/>
    </source>
</evidence>
<comment type="similarity">
    <text evidence="1">Belongs to the LysR transcriptional regulatory family.</text>
</comment>
<dbReference type="InterPro" id="IPR036390">
    <property type="entry name" value="WH_DNA-bd_sf"/>
</dbReference>
<dbReference type="PROSITE" id="PS50931">
    <property type="entry name" value="HTH_LYSR"/>
    <property type="match status" value="2"/>
</dbReference>
<dbReference type="SUPFAM" id="SSF53850">
    <property type="entry name" value="Periplasmic binding protein-like II"/>
    <property type="match status" value="1"/>
</dbReference>
<sequence length="411" mass="45879">MTMYDLNLRHLRAFCDVAEHGNITQASARVHMSQPAITQAIAKLEDKLEHRLFDRRNAGLFLTHAGELLQNRALRATAHLMAGVDAALSRERRAKSQSFAHSITATQLRALLAVEQAGNYSLAARNIGLTQPSLYRSARDLERVSGIQFFQKTPQGIELTPAAKEMADHTHLMFYELNQAGEDLRNFAGYDGGQVSIGTMPLARSYMLPNAINTLLDERPNSDLRVVDGPYMDLLRGLRLGKLDMLIGALRDDLPVDDVEQHLLFNDPLAIVARAGHPLCDLDTVTPADLAKFPWVVPRNGTPTRRYFNEMMAGVIDLNDLHVIETSSLVLIRGLLTGSDRLTISSAHQIAREEKQGLLSRLNFDLRGIKRQIGLTTRVDWQPTKTQKRMWDLLQAEGAKSASQTYTLLQK</sequence>
<feature type="domain" description="HTH lysR-type" evidence="5">
    <location>
        <begin position="6"/>
        <end position="63"/>
    </location>
</feature>
<comment type="caution">
    <text evidence="6">The sequence shown here is derived from an EMBL/GenBank/DDBJ whole genome shotgun (WGS) entry which is preliminary data.</text>
</comment>
<organism evidence="6 7">
    <name type="scientific">Paramylibacter kogurei</name>
    <dbReference type="NCBI Taxonomy" id="1889778"/>
    <lineage>
        <taxon>Bacteria</taxon>
        <taxon>Pseudomonadati</taxon>
        <taxon>Pseudomonadota</taxon>
        <taxon>Alphaproteobacteria</taxon>
        <taxon>Rhodobacterales</taxon>
        <taxon>Paracoccaceae</taxon>
        <taxon>Paramylibacter</taxon>
    </lineage>
</organism>
<dbReference type="FunFam" id="1.10.10.10:FF:000001">
    <property type="entry name" value="LysR family transcriptional regulator"/>
    <property type="match status" value="1"/>
</dbReference>
<dbReference type="PANTHER" id="PTHR30126">
    <property type="entry name" value="HTH-TYPE TRANSCRIPTIONAL REGULATOR"/>
    <property type="match status" value="1"/>
</dbReference>
<dbReference type="PANTHER" id="PTHR30126:SF98">
    <property type="entry name" value="HTH-TYPE TRANSCRIPTIONAL ACTIVATOR BAUR"/>
    <property type="match status" value="1"/>
</dbReference>
<dbReference type="Gene3D" id="3.40.190.10">
    <property type="entry name" value="Periplasmic binding protein-like II"/>
    <property type="match status" value="2"/>
</dbReference>
<dbReference type="Proteomes" id="UP000231516">
    <property type="component" value="Unassembled WGS sequence"/>
</dbReference>
<keyword evidence="7" id="KW-1185">Reference proteome</keyword>